<gene>
    <name evidence="1" type="ORF">TM448A01396_0007</name>
</gene>
<proteinExistence type="predicted"/>
<organism evidence="1">
    <name type="scientific">viral metagenome</name>
    <dbReference type="NCBI Taxonomy" id="1070528"/>
    <lineage>
        <taxon>unclassified sequences</taxon>
        <taxon>metagenomes</taxon>
        <taxon>organismal metagenomes</taxon>
    </lineage>
</organism>
<dbReference type="EMBL" id="MT144141">
    <property type="protein sequence ID" value="QJA49527.1"/>
    <property type="molecule type" value="Genomic_DNA"/>
</dbReference>
<sequence>MTSGIFEQAITMVKDVGFPIAAFMLMWYSHNSTLKKLTEEFRKFTEVVTFKQKRGK</sequence>
<protein>
    <submittedName>
        <fullName evidence="1">Uncharacterized protein</fullName>
    </submittedName>
</protein>
<reference evidence="1" key="1">
    <citation type="submission" date="2020-03" db="EMBL/GenBank/DDBJ databases">
        <title>The deep terrestrial virosphere.</title>
        <authorList>
            <person name="Holmfeldt K."/>
            <person name="Nilsson E."/>
            <person name="Simone D."/>
            <person name="Lopez-Fernandez M."/>
            <person name="Wu X."/>
            <person name="de Brujin I."/>
            <person name="Lundin D."/>
            <person name="Andersson A."/>
            <person name="Bertilsson S."/>
            <person name="Dopson M."/>
        </authorList>
    </citation>
    <scope>NUCLEOTIDE SEQUENCE</scope>
    <source>
        <strain evidence="1">TM448A01396</strain>
    </source>
</reference>
<name>A0A6H1ZQE0_9ZZZZ</name>
<dbReference type="AlphaFoldDB" id="A0A6H1ZQE0"/>
<evidence type="ECO:0000313" key="1">
    <source>
        <dbReference type="EMBL" id="QJA49527.1"/>
    </source>
</evidence>
<accession>A0A6H1ZQE0</accession>